<evidence type="ECO:0000256" key="3">
    <source>
        <dbReference type="ARBA" id="ARBA00022448"/>
    </source>
</evidence>
<keyword evidence="4" id="KW-0410">Iron transport</keyword>
<evidence type="ECO:0000256" key="4">
    <source>
        <dbReference type="ARBA" id="ARBA00022496"/>
    </source>
</evidence>
<sequence>MAEATTLAWTKGWLIALFVSMWFMYFMNAFQQSITGNLTPFVVSAFESHSLIPVVSVVSTVMAGSLRLAVAKMLDLWGRPQGFAVMVTIATLGLIMMAVCKNVQTFAAAQVFYSVGFDGVIYTVDVVTADSSSLRNRGLAYAITSSPYIITAFAGPKAAEGFYEKINFRWAFGAFCIIIPAVATPLFIILYWNQRKAEKKGLLVREKSGRTLGQSIWHYTIEFDALGVLLFAGGFALFLLPFSLATSAADQWRSAHIIGMLVAGFVLLILFGLCERFVSLKPFLPWHLLSDRTIIGSCLLCSSFQIGFYCWSSYFTSYLQVVHNLTISQAGYVTGVFDIISSLWIFVVGFLIRYTKHFKWLLMCAVPLDLLGIGLMIHFRQPGTNIGYVIMCQIFIALSGGTIILTQQVSVMSVAKHGEIAAVLALLGLFGYIGGAIGNTISGAIWTNTMPNALFTYLPEYARENASTIYEDLDLQLSYELGDPVRDGIIAAYGVAQKNMLIAGVAMMALSFFWVMLIKNINVSKVKQVKGMVL</sequence>
<keyword evidence="9 10" id="KW-0472">Membrane</keyword>
<dbReference type="Gene3D" id="1.20.1250.20">
    <property type="entry name" value="MFS general substrate transporter like domains"/>
    <property type="match status" value="2"/>
</dbReference>
<dbReference type="GO" id="GO:0010106">
    <property type="term" value="P:cellular response to iron ion starvation"/>
    <property type="evidence" value="ECO:0007669"/>
    <property type="project" value="UniProtKB-ARBA"/>
</dbReference>
<evidence type="ECO:0000256" key="10">
    <source>
        <dbReference type="SAM" id="Phobius"/>
    </source>
</evidence>
<feature type="transmembrane region" description="Helical" evidence="10">
    <location>
        <begin position="105"/>
        <end position="127"/>
    </location>
</feature>
<dbReference type="SUPFAM" id="SSF103473">
    <property type="entry name" value="MFS general substrate transporter"/>
    <property type="match status" value="2"/>
</dbReference>
<evidence type="ECO:0000256" key="5">
    <source>
        <dbReference type="ARBA" id="ARBA00022692"/>
    </source>
</evidence>
<dbReference type="InterPro" id="IPR036259">
    <property type="entry name" value="MFS_trans_sf"/>
</dbReference>
<dbReference type="GO" id="GO:0005886">
    <property type="term" value="C:plasma membrane"/>
    <property type="evidence" value="ECO:0007669"/>
    <property type="project" value="TreeGrafter"/>
</dbReference>
<evidence type="ECO:0000256" key="2">
    <source>
        <dbReference type="ARBA" id="ARBA00008335"/>
    </source>
</evidence>
<keyword evidence="7" id="KW-0408">Iron</keyword>
<comment type="caution">
    <text evidence="11">The sequence shown here is derived from an EMBL/GenBank/DDBJ whole genome shotgun (WGS) entry which is preliminary data.</text>
</comment>
<dbReference type="Pfam" id="PF07690">
    <property type="entry name" value="MFS_1"/>
    <property type="match status" value="1"/>
</dbReference>
<evidence type="ECO:0000256" key="8">
    <source>
        <dbReference type="ARBA" id="ARBA00023065"/>
    </source>
</evidence>
<evidence type="ECO:0000256" key="9">
    <source>
        <dbReference type="ARBA" id="ARBA00023136"/>
    </source>
</evidence>
<dbReference type="PANTHER" id="PTHR23501">
    <property type="entry name" value="MAJOR FACILITATOR SUPERFAMILY"/>
    <property type="match status" value="1"/>
</dbReference>
<feature type="transmembrane region" description="Helical" evidence="10">
    <location>
        <begin position="500"/>
        <end position="518"/>
    </location>
</feature>
<dbReference type="PANTHER" id="PTHR23501:SF55">
    <property type="entry name" value="SIDEROPHORE IRON TRANSPORTER, PUTATIVE (AFU_ORTHOLOGUE AFUA_3G03440)-RELATED"/>
    <property type="match status" value="1"/>
</dbReference>
<dbReference type="Proteomes" id="UP000800235">
    <property type="component" value="Unassembled WGS sequence"/>
</dbReference>
<feature type="transmembrane region" description="Helical" evidence="10">
    <location>
        <begin position="360"/>
        <end position="379"/>
    </location>
</feature>
<evidence type="ECO:0000256" key="6">
    <source>
        <dbReference type="ARBA" id="ARBA00022989"/>
    </source>
</evidence>
<evidence type="ECO:0000256" key="7">
    <source>
        <dbReference type="ARBA" id="ARBA00023004"/>
    </source>
</evidence>
<keyword evidence="6 10" id="KW-1133">Transmembrane helix</keyword>
<feature type="transmembrane region" description="Helical" evidence="10">
    <location>
        <begin position="139"/>
        <end position="158"/>
    </location>
</feature>
<feature type="transmembrane region" description="Helical" evidence="10">
    <location>
        <begin position="385"/>
        <end position="406"/>
    </location>
</feature>
<feature type="transmembrane region" description="Helical" evidence="10">
    <location>
        <begin position="82"/>
        <end position="99"/>
    </location>
</feature>
<organism evidence="11 12">
    <name type="scientific">Tothia fuscella</name>
    <dbReference type="NCBI Taxonomy" id="1048955"/>
    <lineage>
        <taxon>Eukaryota</taxon>
        <taxon>Fungi</taxon>
        <taxon>Dikarya</taxon>
        <taxon>Ascomycota</taxon>
        <taxon>Pezizomycotina</taxon>
        <taxon>Dothideomycetes</taxon>
        <taxon>Pleosporomycetidae</taxon>
        <taxon>Venturiales</taxon>
        <taxon>Cylindrosympodiaceae</taxon>
        <taxon>Tothia</taxon>
    </lineage>
</organism>
<dbReference type="OrthoDB" id="4078873at2759"/>
<reference evidence="11" key="1">
    <citation type="journal article" date="2020" name="Stud. Mycol.">
        <title>101 Dothideomycetes genomes: a test case for predicting lifestyles and emergence of pathogens.</title>
        <authorList>
            <person name="Haridas S."/>
            <person name="Albert R."/>
            <person name="Binder M."/>
            <person name="Bloem J."/>
            <person name="Labutti K."/>
            <person name="Salamov A."/>
            <person name="Andreopoulos B."/>
            <person name="Baker S."/>
            <person name="Barry K."/>
            <person name="Bills G."/>
            <person name="Bluhm B."/>
            <person name="Cannon C."/>
            <person name="Castanera R."/>
            <person name="Culley D."/>
            <person name="Daum C."/>
            <person name="Ezra D."/>
            <person name="Gonzalez J."/>
            <person name="Henrissat B."/>
            <person name="Kuo A."/>
            <person name="Liang C."/>
            <person name="Lipzen A."/>
            <person name="Lutzoni F."/>
            <person name="Magnuson J."/>
            <person name="Mondo S."/>
            <person name="Nolan M."/>
            <person name="Ohm R."/>
            <person name="Pangilinan J."/>
            <person name="Park H.-J."/>
            <person name="Ramirez L."/>
            <person name="Alfaro M."/>
            <person name="Sun H."/>
            <person name="Tritt A."/>
            <person name="Yoshinaga Y."/>
            <person name="Zwiers L.-H."/>
            <person name="Turgeon B."/>
            <person name="Goodwin S."/>
            <person name="Spatafora J."/>
            <person name="Crous P."/>
            <person name="Grigoriev I."/>
        </authorList>
    </citation>
    <scope>NUCLEOTIDE SEQUENCE</scope>
    <source>
        <strain evidence="11">CBS 130266</strain>
    </source>
</reference>
<keyword evidence="5 10" id="KW-0812">Transmembrane</keyword>
<dbReference type="EMBL" id="MU007061">
    <property type="protein sequence ID" value="KAF2427254.1"/>
    <property type="molecule type" value="Genomic_DNA"/>
</dbReference>
<dbReference type="FunFam" id="1.20.1250.20:FF:000284">
    <property type="entry name" value="Siderophore iron transporter mirB"/>
    <property type="match status" value="1"/>
</dbReference>
<evidence type="ECO:0000256" key="1">
    <source>
        <dbReference type="ARBA" id="ARBA00004141"/>
    </source>
</evidence>
<feature type="transmembrane region" description="Helical" evidence="10">
    <location>
        <begin position="254"/>
        <end position="273"/>
    </location>
</feature>
<comment type="similarity">
    <text evidence="2">Belongs to the major facilitator superfamily.</text>
</comment>
<feature type="transmembrane region" description="Helical" evidence="10">
    <location>
        <begin position="223"/>
        <end position="242"/>
    </location>
</feature>
<accession>A0A9P4TVA2</accession>
<gene>
    <name evidence="11" type="ORF">EJ08DRAFT_651532</name>
</gene>
<evidence type="ECO:0000313" key="12">
    <source>
        <dbReference type="Proteomes" id="UP000800235"/>
    </source>
</evidence>
<feature type="transmembrane region" description="Helical" evidence="10">
    <location>
        <begin position="50"/>
        <end position="70"/>
    </location>
</feature>
<feature type="transmembrane region" description="Helical" evidence="10">
    <location>
        <begin position="294"/>
        <end position="315"/>
    </location>
</feature>
<keyword evidence="3" id="KW-0813">Transport</keyword>
<keyword evidence="12" id="KW-1185">Reference proteome</keyword>
<name>A0A9P4TVA2_9PEZI</name>
<proteinExistence type="inferred from homology"/>
<evidence type="ECO:0000313" key="11">
    <source>
        <dbReference type="EMBL" id="KAF2427254.1"/>
    </source>
</evidence>
<dbReference type="InterPro" id="IPR011701">
    <property type="entry name" value="MFS"/>
</dbReference>
<feature type="transmembrane region" description="Helical" evidence="10">
    <location>
        <begin position="12"/>
        <end position="30"/>
    </location>
</feature>
<dbReference type="AlphaFoldDB" id="A0A9P4TVA2"/>
<dbReference type="GO" id="GO:0006826">
    <property type="term" value="P:iron ion transport"/>
    <property type="evidence" value="ECO:0007669"/>
    <property type="project" value="UniProtKB-KW"/>
</dbReference>
<keyword evidence="8" id="KW-0406">Ion transport</keyword>
<dbReference type="GO" id="GO:0022857">
    <property type="term" value="F:transmembrane transporter activity"/>
    <property type="evidence" value="ECO:0007669"/>
    <property type="project" value="InterPro"/>
</dbReference>
<dbReference type="FunFam" id="1.20.1250.20:FF:000302">
    <property type="entry name" value="MFS siderochrome iron transporter MirB"/>
    <property type="match status" value="1"/>
</dbReference>
<feature type="transmembrane region" description="Helical" evidence="10">
    <location>
        <begin position="418"/>
        <end position="446"/>
    </location>
</feature>
<feature type="transmembrane region" description="Helical" evidence="10">
    <location>
        <begin position="170"/>
        <end position="192"/>
    </location>
</feature>
<comment type="subcellular location">
    <subcellularLocation>
        <location evidence="1">Membrane</location>
        <topology evidence="1">Multi-pass membrane protein</topology>
    </subcellularLocation>
</comment>
<protein>
    <submittedName>
        <fullName evidence="11">MFS siderophore transporter</fullName>
    </submittedName>
</protein>
<feature type="transmembrane region" description="Helical" evidence="10">
    <location>
        <begin position="335"/>
        <end position="353"/>
    </location>
</feature>